<proteinExistence type="predicted"/>
<comment type="caution">
    <text evidence="2">The sequence shown here is derived from an EMBL/GenBank/DDBJ whole genome shotgun (WGS) entry which is preliminary data.</text>
</comment>
<gene>
    <name evidence="2" type="ORF">G7Y89_g13421</name>
</gene>
<protein>
    <submittedName>
        <fullName evidence="2">Uncharacterized protein</fullName>
    </submittedName>
</protein>
<sequence>MTPKPPLQPKKLTLQLSPKRTKKKSFNTTIQTTLIELCPLADSRTSSLWLQLITVHFTTLTAFCHLLSLYGEGIFTVKLLFYFLVPFNLITQQVVSILVLVVGLFWQLPEPAAVPKRSETTTAKKLYRGARLFYGKIPEWEWRHRYAILDNNSRRTPRLSPAPTGRGTQPRACSTKTLGRFIIASTFLAQCIGTIHLYQRRAQNNAVAKADSRFFQLACSGLVTAVLTLLTVAKEPPFAELVPNITREKGEEKGSFLDKRLIGIGDISAEAEAEVMRSYCADQAALPSLFKNGSLAFLTYIVANKFKLLGVLRALFSADFWTVRGVIFTKITERDASAPGTEYAFELQYMFIAAVSSAGLACLVICGRSSLFDKRVQGTWDWGPSWT</sequence>
<evidence type="ECO:0000313" key="2">
    <source>
        <dbReference type="EMBL" id="KAF4624747.1"/>
    </source>
</evidence>
<keyword evidence="1" id="KW-1133">Transmembrane helix</keyword>
<dbReference type="Proteomes" id="UP000566819">
    <property type="component" value="Unassembled WGS sequence"/>
</dbReference>
<organism evidence="2 3">
    <name type="scientific">Cudoniella acicularis</name>
    <dbReference type="NCBI Taxonomy" id="354080"/>
    <lineage>
        <taxon>Eukaryota</taxon>
        <taxon>Fungi</taxon>
        <taxon>Dikarya</taxon>
        <taxon>Ascomycota</taxon>
        <taxon>Pezizomycotina</taxon>
        <taxon>Leotiomycetes</taxon>
        <taxon>Helotiales</taxon>
        <taxon>Tricladiaceae</taxon>
        <taxon>Cudoniella</taxon>
    </lineage>
</organism>
<feature type="transmembrane region" description="Helical" evidence="1">
    <location>
        <begin position="48"/>
        <end position="67"/>
    </location>
</feature>
<dbReference type="OrthoDB" id="10250990at2759"/>
<keyword evidence="1" id="KW-0812">Transmembrane</keyword>
<evidence type="ECO:0000313" key="3">
    <source>
        <dbReference type="Proteomes" id="UP000566819"/>
    </source>
</evidence>
<dbReference type="AlphaFoldDB" id="A0A8H4VWG2"/>
<accession>A0A8H4VWG2</accession>
<dbReference type="EMBL" id="JAAMPI010001565">
    <property type="protein sequence ID" value="KAF4624747.1"/>
    <property type="molecule type" value="Genomic_DNA"/>
</dbReference>
<evidence type="ECO:0000256" key="1">
    <source>
        <dbReference type="SAM" id="Phobius"/>
    </source>
</evidence>
<reference evidence="2 3" key="1">
    <citation type="submission" date="2020-03" db="EMBL/GenBank/DDBJ databases">
        <title>Draft Genome Sequence of Cudoniella acicularis.</title>
        <authorList>
            <person name="Buettner E."/>
            <person name="Kellner H."/>
        </authorList>
    </citation>
    <scope>NUCLEOTIDE SEQUENCE [LARGE SCALE GENOMIC DNA]</scope>
    <source>
        <strain evidence="2 3">DSM 108380</strain>
    </source>
</reference>
<keyword evidence="1" id="KW-0472">Membrane</keyword>
<name>A0A8H4VWG2_9HELO</name>
<feature type="transmembrane region" description="Helical" evidence="1">
    <location>
        <begin position="347"/>
        <end position="366"/>
    </location>
</feature>
<keyword evidence="3" id="KW-1185">Reference proteome</keyword>
<feature type="transmembrane region" description="Helical" evidence="1">
    <location>
        <begin position="79"/>
        <end position="106"/>
    </location>
</feature>